<sequence>MTRTKYEDAVYEKVEFSGKIFMYSSSSWNVLFPIVDIIRLLKKNTIIAHTYGKGQQIIRLYGCQYNHCVLTYDLKTKKDYLENLKTVKDIFIFSDETDITATNLMNAAKKNKINVICYSNLDTIYHFYNYRETGEKVSFKAPVEVIEKMYYLRELEDARKYADLFDDFELIDPPNETKKSTLDECTEKMKKIQVSEHKNKTHTKLFDPHLTKLKQIERERSQKNTIFPDSVENLIKKDHDKHKAILARLFKK</sequence>
<proteinExistence type="predicted"/>
<evidence type="ECO:0000313" key="1">
    <source>
        <dbReference type="EMBL" id="QHS85113.1"/>
    </source>
</evidence>
<protein>
    <submittedName>
        <fullName evidence="1">Uncharacterized protein</fullName>
    </submittedName>
</protein>
<organism evidence="1">
    <name type="scientific">viral metagenome</name>
    <dbReference type="NCBI Taxonomy" id="1070528"/>
    <lineage>
        <taxon>unclassified sequences</taxon>
        <taxon>metagenomes</taxon>
        <taxon>organismal metagenomes</taxon>
    </lineage>
</organism>
<accession>A0A6C0B0X8</accession>
<name>A0A6C0B0X8_9ZZZZ</name>
<reference evidence="1" key="1">
    <citation type="journal article" date="2020" name="Nature">
        <title>Giant virus diversity and host interactions through global metagenomics.</title>
        <authorList>
            <person name="Schulz F."/>
            <person name="Roux S."/>
            <person name="Paez-Espino D."/>
            <person name="Jungbluth S."/>
            <person name="Walsh D.A."/>
            <person name="Denef V.J."/>
            <person name="McMahon K.D."/>
            <person name="Konstantinidis K.T."/>
            <person name="Eloe-Fadrosh E.A."/>
            <person name="Kyrpides N.C."/>
            <person name="Woyke T."/>
        </authorList>
    </citation>
    <scope>NUCLEOTIDE SEQUENCE</scope>
    <source>
        <strain evidence="1">GVMAG-M-3300009182-67</strain>
    </source>
</reference>
<dbReference type="AlphaFoldDB" id="A0A6C0B0X8"/>
<dbReference type="EMBL" id="MN739040">
    <property type="protein sequence ID" value="QHS85113.1"/>
    <property type="molecule type" value="Genomic_DNA"/>
</dbReference>